<dbReference type="PANTHER" id="PTHR43611">
    <property type="entry name" value="ALPHA-D-GLUCOSE 1-PHOSPHATE PHOSPHATASE"/>
    <property type="match status" value="1"/>
</dbReference>
<dbReference type="NCBIfam" id="TIGR01509">
    <property type="entry name" value="HAD-SF-IA-v3"/>
    <property type="match status" value="1"/>
</dbReference>
<dbReference type="PANTHER" id="PTHR43611:SF3">
    <property type="entry name" value="FLAVIN MONONUCLEOTIDE HYDROLASE 1, CHLOROPLATIC"/>
    <property type="match status" value="1"/>
</dbReference>
<name>A0A2T0LUF8_9PSEU</name>
<dbReference type="SUPFAM" id="SSF56784">
    <property type="entry name" value="HAD-like"/>
    <property type="match status" value="1"/>
</dbReference>
<evidence type="ECO:0000313" key="1">
    <source>
        <dbReference type="EMBL" id="PRX47475.1"/>
    </source>
</evidence>
<dbReference type="RefSeq" id="WP_106178987.1">
    <property type="nucleotide sequence ID" value="NZ_PVNH01000005.1"/>
</dbReference>
<keyword evidence="2" id="KW-1185">Reference proteome</keyword>
<organism evidence="1 2">
    <name type="scientific">Prauserella shujinwangii</name>
    <dbReference type="NCBI Taxonomy" id="1453103"/>
    <lineage>
        <taxon>Bacteria</taxon>
        <taxon>Bacillati</taxon>
        <taxon>Actinomycetota</taxon>
        <taxon>Actinomycetes</taxon>
        <taxon>Pseudonocardiales</taxon>
        <taxon>Pseudonocardiaceae</taxon>
        <taxon>Prauserella</taxon>
    </lineage>
</organism>
<dbReference type="SFLD" id="SFLDS00003">
    <property type="entry name" value="Haloacid_Dehalogenase"/>
    <property type="match status" value="1"/>
</dbReference>
<dbReference type="PRINTS" id="PR00413">
    <property type="entry name" value="HADHALOGNASE"/>
</dbReference>
<dbReference type="Pfam" id="PF00702">
    <property type="entry name" value="Hydrolase"/>
    <property type="match status" value="1"/>
</dbReference>
<dbReference type="AlphaFoldDB" id="A0A2T0LUF8"/>
<dbReference type="InterPro" id="IPR023214">
    <property type="entry name" value="HAD_sf"/>
</dbReference>
<dbReference type="GO" id="GO:0016787">
    <property type="term" value="F:hydrolase activity"/>
    <property type="evidence" value="ECO:0007669"/>
    <property type="project" value="UniProtKB-KW"/>
</dbReference>
<protein>
    <submittedName>
        <fullName evidence="1">Putative hydrolase of the HAD superfamily</fullName>
    </submittedName>
</protein>
<dbReference type="EMBL" id="PVNH01000005">
    <property type="protein sequence ID" value="PRX47475.1"/>
    <property type="molecule type" value="Genomic_DNA"/>
</dbReference>
<reference evidence="1 2" key="1">
    <citation type="submission" date="2018-03" db="EMBL/GenBank/DDBJ databases">
        <title>Genomic Encyclopedia of Type Strains, Phase III (KMG-III): the genomes of soil and plant-associated and newly described type strains.</title>
        <authorList>
            <person name="Whitman W."/>
        </authorList>
    </citation>
    <scope>NUCLEOTIDE SEQUENCE [LARGE SCALE GENOMIC DNA]</scope>
    <source>
        <strain evidence="1 2">CGMCC 4.7125</strain>
    </source>
</reference>
<comment type="caution">
    <text evidence="1">The sequence shown here is derived from an EMBL/GenBank/DDBJ whole genome shotgun (WGS) entry which is preliminary data.</text>
</comment>
<sequence>MSGHWVVFDYGEVICSRTTAIPGLAARLGVAAEEFEPAYWRHRDAYDRGASDLEYWRAIGDSVGVSVDESTSADLTAMDIAGWSRVEPATLAVLEGLAEAGAALALLSNAPVSFARFAERQPWSRHFRELLFSGDAGIAKPDREIFDLLVARLGVDPGDCFFLDDRQSNVDAARAAGLRAERWLGPGHLPVR</sequence>
<dbReference type="InterPro" id="IPR006439">
    <property type="entry name" value="HAD-SF_hydro_IA"/>
</dbReference>
<keyword evidence="1" id="KW-0378">Hydrolase</keyword>
<dbReference type="Proteomes" id="UP000238362">
    <property type="component" value="Unassembled WGS sequence"/>
</dbReference>
<accession>A0A2T0LUF8</accession>
<gene>
    <name evidence="1" type="ORF">B0I33_10553</name>
</gene>
<dbReference type="InterPro" id="IPR036412">
    <property type="entry name" value="HAD-like_sf"/>
</dbReference>
<proteinExistence type="predicted"/>
<dbReference type="Gene3D" id="3.40.50.1000">
    <property type="entry name" value="HAD superfamily/HAD-like"/>
    <property type="match status" value="1"/>
</dbReference>
<dbReference type="OrthoDB" id="9797415at2"/>
<evidence type="ECO:0000313" key="2">
    <source>
        <dbReference type="Proteomes" id="UP000238362"/>
    </source>
</evidence>
<dbReference type="SFLD" id="SFLDG01129">
    <property type="entry name" value="C1.5:_HAD__Beta-PGM__Phosphata"/>
    <property type="match status" value="1"/>
</dbReference>